<protein>
    <recommendedName>
        <fullName evidence="2">Retroviral polymerase SH3-like domain-containing protein</fullName>
    </recommendedName>
</protein>
<dbReference type="InParanoid" id="A0A1Q3C7J2"/>
<feature type="domain" description="Retroviral polymerase SH3-like" evidence="2">
    <location>
        <begin position="61"/>
        <end position="121"/>
    </location>
</feature>
<feature type="compositionally biased region" description="Basic residues" evidence="1">
    <location>
        <begin position="185"/>
        <end position="194"/>
    </location>
</feature>
<evidence type="ECO:0000313" key="4">
    <source>
        <dbReference type="Proteomes" id="UP000187406"/>
    </source>
</evidence>
<evidence type="ECO:0000259" key="2">
    <source>
        <dbReference type="Pfam" id="PF25597"/>
    </source>
</evidence>
<reference evidence="4" key="1">
    <citation type="submission" date="2016-04" db="EMBL/GenBank/DDBJ databases">
        <title>Cephalotus genome sequencing.</title>
        <authorList>
            <person name="Fukushima K."/>
            <person name="Hasebe M."/>
            <person name="Fang X."/>
        </authorList>
    </citation>
    <scope>NUCLEOTIDE SEQUENCE [LARGE SCALE GENOMIC DNA]</scope>
    <source>
        <strain evidence="4">cv. St1</strain>
    </source>
</reference>
<accession>A0A1Q3C7J2</accession>
<name>A0A1Q3C7J2_CEPFO</name>
<dbReference type="PANTHER" id="PTHR42648">
    <property type="entry name" value="TRANSPOSASE, PUTATIVE-RELATED"/>
    <property type="match status" value="1"/>
</dbReference>
<dbReference type="Proteomes" id="UP000187406">
    <property type="component" value="Unassembled WGS sequence"/>
</dbReference>
<dbReference type="InterPro" id="IPR039537">
    <property type="entry name" value="Retrotran_Ty1/copia-like"/>
</dbReference>
<evidence type="ECO:0000256" key="1">
    <source>
        <dbReference type="SAM" id="MobiDB-lite"/>
    </source>
</evidence>
<dbReference type="PANTHER" id="PTHR42648:SF27">
    <property type="entry name" value="RNA-DIRECTED DNA POLYMERASE"/>
    <property type="match status" value="1"/>
</dbReference>
<feature type="region of interest" description="Disordered" evidence="1">
    <location>
        <begin position="132"/>
        <end position="195"/>
    </location>
</feature>
<dbReference type="AlphaFoldDB" id="A0A1Q3C7J2"/>
<organism evidence="3 4">
    <name type="scientific">Cephalotus follicularis</name>
    <name type="common">Albany pitcher plant</name>
    <dbReference type="NCBI Taxonomy" id="3775"/>
    <lineage>
        <taxon>Eukaryota</taxon>
        <taxon>Viridiplantae</taxon>
        <taxon>Streptophyta</taxon>
        <taxon>Embryophyta</taxon>
        <taxon>Tracheophyta</taxon>
        <taxon>Spermatophyta</taxon>
        <taxon>Magnoliopsida</taxon>
        <taxon>eudicotyledons</taxon>
        <taxon>Gunneridae</taxon>
        <taxon>Pentapetalae</taxon>
        <taxon>rosids</taxon>
        <taxon>fabids</taxon>
        <taxon>Oxalidales</taxon>
        <taxon>Cephalotaceae</taxon>
        <taxon>Cephalotus</taxon>
    </lineage>
</organism>
<proteinExistence type="predicted"/>
<dbReference type="EMBL" id="BDDD01001451">
    <property type="protein sequence ID" value="GAV76144.1"/>
    <property type="molecule type" value="Genomic_DNA"/>
</dbReference>
<keyword evidence="4" id="KW-1185">Reference proteome</keyword>
<feature type="compositionally biased region" description="Polar residues" evidence="1">
    <location>
        <begin position="161"/>
        <end position="182"/>
    </location>
</feature>
<dbReference type="InterPro" id="IPR057670">
    <property type="entry name" value="SH3_retrovirus"/>
</dbReference>
<gene>
    <name evidence="3" type="ORF">CFOL_v3_19619</name>
</gene>
<dbReference type="Pfam" id="PF25597">
    <property type="entry name" value="SH3_retrovirus"/>
    <property type="match status" value="1"/>
</dbReference>
<dbReference type="STRING" id="3775.A0A1Q3C7J2"/>
<sequence>MVRSMMAQANLPISFLGDALLTAAYILNRVPSQSVSSTPHELWNNQKPNLNHLRSWGAARYVHSTSHKFGKLGPRARKHIFIRYSDSSKGYVMYGEHPDGGGMTEVESRDVIFLENEYPNLGETSKNLNRFESEDSGSILPSLSEGGANIPYPIANDNRSDPQSSGSIPDNKSVSPQNIQDSQVRKSKRGNIPRRHFEIEGNKILMCAIASEDEPASIREALSS</sequence>
<comment type="caution">
    <text evidence="3">The sequence shown here is derived from an EMBL/GenBank/DDBJ whole genome shotgun (WGS) entry which is preliminary data.</text>
</comment>
<dbReference type="OrthoDB" id="1935113at2759"/>
<evidence type="ECO:0000313" key="3">
    <source>
        <dbReference type="EMBL" id="GAV76144.1"/>
    </source>
</evidence>